<feature type="region of interest" description="Disordered" evidence="1">
    <location>
        <begin position="1"/>
        <end position="28"/>
    </location>
</feature>
<evidence type="ECO:0000313" key="3">
    <source>
        <dbReference type="EMBL" id="AIT60703.1"/>
    </source>
</evidence>
<reference evidence="3 4" key="1">
    <citation type="submission" date="2013-09" db="EMBL/GenBank/DDBJ databases">
        <title>Complete genome sequence of Corynebacterium doosanense CAU 212(T) (=DSM 45436(T)), isolated from activated sludge.</title>
        <authorList>
            <person name="Schaffert L."/>
            <person name="Albersmeier A."/>
            <person name="Kalinowski J."/>
            <person name="Ruckert C."/>
        </authorList>
    </citation>
    <scope>NUCLEOTIDE SEQUENCE [LARGE SCALE GENOMIC DNA]</scope>
    <source>
        <strain evidence="3 4">CAU 212</strain>
    </source>
</reference>
<dbReference type="RefSeq" id="WP_018022633.1">
    <property type="nucleotide sequence ID" value="NZ_AQUX01000010.1"/>
</dbReference>
<protein>
    <recommendedName>
        <fullName evidence="2">VWFA domain-containing protein</fullName>
    </recommendedName>
</protein>
<dbReference type="OrthoDB" id="9766126at2"/>
<gene>
    <name evidence="3" type="ORF">CDOO_05145</name>
</gene>
<evidence type="ECO:0000256" key="1">
    <source>
        <dbReference type="SAM" id="MobiDB-lite"/>
    </source>
</evidence>
<dbReference type="AlphaFoldDB" id="A0A097IF03"/>
<evidence type="ECO:0000259" key="2">
    <source>
        <dbReference type="SMART" id="SM00327"/>
    </source>
</evidence>
<dbReference type="KEGG" id="cdo:CDOO_05145"/>
<feature type="compositionally biased region" description="Low complexity" evidence="1">
    <location>
        <begin position="15"/>
        <end position="28"/>
    </location>
</feature>
<proteinExistence type="predicted"/>
<dbReference type="InterPro" id="IPR002035">
    <property type="entry name" value="VWF_A"/>
</dbReference>
<dbReference type="HOGENOM" id="CLU_408088_0_0_11"/>
<dbReference type="EMBL" id="CP006764">
    <property type="protein sequence ID" value="AIT60703.1"/>
    <property type="molecule type" value="Genomic_DNA"/>
</dbReference>
<evidence type="ECO:0000313" key="4">
    <source>
        <dbReference type="Proteomes" id="UP000029914"/>
    </source>
</evidence>
<dbReference type="SUPFAM" id="SSF53300">
    <property type="entry name" value="vWA-like"/>
    <property type="match status" value="1"/>
</dbReference>
<dbReference type="CDD" id="cd00198">
    <property type="entry name" value="vWFA"/>
    <property type="match status" value="1"/>
</dbReference>
<dbReference type="SMART" id="SM00327">
    <property type="entry name" value="VWA"/>
    <property type="match status" value="1"/>
</dbReference>
<dbReference type="Gene3D" id="3.40.50.410">
    <property type="entry name" value="von Willebrand factor, type A domain"/>
    <property type="match status" value="1"/>
</dbReference>
<accession>A0A097IF03</accession>
<feature type="domain" description="VWFA" evidence="2">
    <location>
        <begin position="468"/>
        <end position="651"/>
    </location>
</feature>
<dbReference type="InterPro" id="IPR036465">
    <property type="entry name" value="vWFA_dom_sf"/>
</dbReference>
<name>A0A097IF03_9CORY</name>
<keyword evidence="4" id="KW-1185">Reference proteome</keyword>
<dbReference type="STRING" id="558173.CDOO_05145"/>
<dbReference type="Proteomes" id="UP000029914">
    <property type="component" value="Chromosome"/>
</dbReference>
<dbReference type="eggNOG" id="COG4867">
    <property type="taxonomic scope" value="Bacteria"/>
</dbReference>
<organism evidence="3 4">
    <name type="scientific">Corynebacterium doosanense CAU 212 = DSM 45436</name>
    <dbReference type="NCBI Taxonomy" id="558173"/>
    <lineage>
        <taxon>Bacteria</taxon>
        <taxon>Bacillati</taxon>
        <taxon>Actinomycetota</taxon>
        <taxon>Actinomycetes</taxon>
        <taxon>Mycobacteriales</taxon>
        <taxon>Corynebacteriaceae</taxon>
        <taxon>Corynebacterium</taxon>
    </lineage>
</organism>
<sequence length="655" mass="72707">MANAHSSGSRRSRYARYSGGPDPLTPPVDLTDALDAISRDVMEGYSPEQALQEYLRRGGMNREGYDDLMRRLAERRRELLERHNLTGTLQEAKKLLDDAVLAERGQLARDVMMDDTDRSLREMQMTNLPDSTATAVRELADYDWQSTDAREKFEAIKDLLGREILEQRFAGMKQALAGATDEDRAAVSEMLRDLNDLLGKHRRGEDTEQDFADFMAEHGEQFPENPANIDELIDTMAQRSAAAQRMLNSMTEEQRRELMELSAQAFGSPELMAQLGELDANLRGARPDLDWWGSENFSGDQGLGLGDGAGAVQDLADLDSLTDQLSRSHPADIDLDMLRRTLGEEAAVSAQTLADIEKAMRSSGLLRRDADGSLRLSPEAMRRLGKTLLQDASAQLSRGSRDSRLTGALGEPTGATRAWEFGDTQTWDVTRSITNALQRSAAEGLDTSEGVRIDVRDVEITETETRTSSAVALLVDTSFSMASEGRWVPMKRTSLALHHLVSTRFRGDELALITFGRRAMTMDIDELTALAPVYEQGTNLHHALLLAEQFFARHPGMEPTLLIVTDGEPTAHLDPHGEAFFDWPSSPETISRTVTQLDRVTRRGVKTTFFQLGDDPGLRHFLEQLASRVGGKLENPELDDLGSAVLSDYLRSRGR</sequence>